<dbReference type="EMBL" id="PJCH01000015">
    <property type="protein sequence ID" value="PQA86312.1"/>
    <property type="molecule type" value="Genomic_DNA"/>
</dbReference>
<protein>
    <submittedName>
        <fullName evidence="2">Uncharacterized protein</fullName>
    </submittedName>
</protein>
<evidence type="ECO:0000313" key="2">
    <source>
        <dbReference type="EMBL" id="PQA86312.1"/>
    </source>
</evidence>
<feature type="transmembrane region" description="Helical" evidence="1">
    <location>
        <begin position="26"/>
        <end position="46"/>
    </location>
</feature>
<reference evidence="2 3" key="1">
    <citation type="submission" date="2017-12" db="EMBL/GenBank/DDBJ databases">
        <authorList>
            <person name="Hurst M.R.H."/>
        </authorList>
    </citation>
    <scope>NUCLEOTIDE SEQUENCE [LARGE SCALE GENOMIC DNA]</scope>
    <source>
        <strain evidence="2 3">SY-3-19</strain>
    </source>
</reference>
<keyword evidence="3" id="KW-1185">Reference proteome</keyword>
<keyword evidence="1" id="KW-0812">Transmembrane</keyword>
<dbReference type="Proteomes" id="UP000239504">
    <property type="component" value="Unassembled WGS sequence"/>
</dbReference>
<keyword evidence="1" id="KW-0472">Membrane</keyword>
<dbReference type="AlphaFoldDB" id="A0A2S7K1C5"/>
<gene>
    <name evidence="2" type="ORF">CW354_18385</name>
</gene>
<organism evidence="2 3">
    <name type="scientific">Hyphococcus luteus</name>
    <dbReference type="NCBI Taxonomy" id="2058213"/>
    <lineage>
        <taxon>Bacteria</taxon>
        <taxon>Pseudomonadati</taxon>
        <taxon>Pseudomonadota</taxon>
        <taxon>Alphaproteobacteria</taxon>
        <taxon>Parvularculales</taxon>
        <taxon>Parvularculaceae</taxon>
        <taxon>Hyphococcus</taxon>
    </lineage>
</organism>
<name>A0A2S7K1C5_9PROT</name>
<sequence length="273" mass="30942">MEWAAAFFKNIGDIYNHPGYLDNITAGLHVMALEVILVTVLLTRLLQHIDYKNTERKWLDTRKQLATALLVSGVQLAKSTLRLFSSEDDEIILNADFVEQLAQIETAIDNVNDQIMVHLNALTPSLVQEISILSAKLAGYQHTIGILKSRAGSIEIPRFQADAIDAQRISGEALARSPERWDALAQSDWTLLSQTYFAKMCMYAIRHGHDIAGYLTELVDRFYDAEDLPARWETSAADWRRKLMADNDALIDCEKHIVEKGIVLMTVNRPFWK</sequence>
<comment type="caution">
    <text evidence="2">The sequence shown here is derived from an EMBL/GenBank/DDBJ whole genome shotgun (WGS) entry which is preliminary data.</text>
</comment>
<accession>A0A2S7K1C5</accession>
<proteinExistence type="predicted"/>
<evidence type="ECO:0000256" key="1">
    <source>
        <dbReference type="SAM" id="Phobius"/>
    </source>
</evidence>
<keyword evidence="1" id="KW-1133">Transmembrane helix</keyword>
<dbReference type="RefSeq" id="WP_104831524.1">
    <property type="nucleotide sequence ID" value="NZ_PJCH01000015.1"/>
</dbReference>
<evidence type="ECO:0000313" key="3">
    <source>
        <dbReference type="Proteomes" id="UP000239504"/>
    </source>
</evidence>